<reference evidence="8 9" key="1">
    <citation type="journal article" date="2018" name="Gigascience">
        <title>Genomes of trombidid mites reveal novel predicted allergens and laterally-transferred genes associated with secondary metabolism.</title>
        <authorList>
            <person name="Dong X."/>
            <person name="Chaisiri K."/>
            <person name="Xia D."/>
            <person name="Armstrong S.D."/>
            <person name="Fang Y."/>
            <person name="Donnelly M.J."/>
            <person name="Kadowaki T."/>
            <person name="McGarry J.W."/>
            <person name="Darby A.C."/>
            <person name="Makepeace B.L."/>
        </authorList>
    </citation>
    <scope>NUCLEOTIDE SEQUENCE [LARGE SCALE GENOMIC DNA]</scope>
    <source>
        <strain evidence="8">UoL-UT</strain>
    </source>
</reference>
<dbReference type="OrthoDB" id="407221at2759"/>
<evidence type="ECO:0000256" key="3">
    <source>
        <dbReference type="ARBA" id="ARBA00022980"/>
    </source>
</evidence>
<name>A0A443SVE6_9ACAR</name>
<keyword evidence="5" id="KW-0687">Ribonucleoprotein</keyword>
<dbReference type="AlphaFoldDB" id="A0A443SVE6"/>
<accession>A0A443SVE6</accession>
<sequence length="129" mass="14774">MVRIAKFYKHNLAIRLHRIGCANRPFYQIGVIPNMKRVGRIPDEVFGSYDPMPNENNEKLVAIDLDRLAYWLGQGAVPSISMKRILGLIGFFPMYPPLYKEAWEKRLKASVLSENNADENSNEFATQST</sequence>
<evidence type="ECO:0000313" key="8">
    <source>
        <dbReference type="EMBL" id="RWS31492.1"/>
    </source>
</evidence>
<evidence type="ECO:0000256" key="4">
    <source>
        <dbReference type="ARBA" id="ARBA00023128"/>
    </source>
</evidence>
<dbReference type="EMBL" id="NCKV01000148">
    <property type="protein sequence ID" value="RWS31492.1"/>
    <property type="molecule type" value="Genomic_DNA"/>
</dbReference>
<evidence type="ECO:0000256" key="5">
    <source>
        <dbReference type="ARBA" id="ARBA00023274"/>
    </source>
</evidence>
<keyword evidence="3 8" id="KW-0689">Ribosomal protein</keyword>
<proteinExistence type="inferred from homology"/>
<dbReference type="InterPro" id="IPR000307">
    <property type="entry name" value="Ribosomal_bS16"/>
</dbReference>
<dbReference type="Proteomes" id="UP000288716">
    <property type="component" value="Unassembled WGS sequence"/>
</dbReference>
<comment type="caution">
    <text evidence="8">The sequence shown here is derived from an EMBL/GenBank/DDBJ whole genome shotgun (WGS) entry which is preliminary data.</text>
</comment>
<evidence type="ECO:0000313" key="9">
    <source>
        <dbReference type="Proteomes" id="UP000288716"/>
    </source>
</evidence>
<dbReference type="Pfam" id="PF00886">
    <property type="entry name" value="Ribosomal_S16"/>
    <property type="match status" value="1"/>
</dbReference>
<dbReference type="Gene3D" id="3.30.1320.10">
    <property type="match status" value="1"/>
</dbReference>
<evidence type="ECO:0000256" key="2">
    <source>
        <dbReference type="ARBA" id="ARBA00006668"/>
    </source>
</evidence>
<evidence type="ECO:0000256" key="1">
    <source>
        <dbReference type="ARBA" id="ARBA00004173"/>
    </source>
</evidence>
<evidence type="ECO:0000256" key="6">
    <source>
        <dbReference type="ARBA" id="ARBA00035263"/>
    </source>
</evidence>
<keyword evidence="4" id="KW-0496">Mitochondrion</keyword>
<comment type="subcellular location">
    <subcellularLocation>
        <location evidence="1">Mitochondrion</location>
    </subcellularLocation>
</comment>
<evidence type="ECO:0000256" key="7">
    <source>
        <dbReference type="ARBA" id="ARBA00035438"/>
    </source>
</evidence>
<dbReference type="PANTHER" id="PTHR12919:SF20">
    <property type="entry name" value="SMALL RIBOSOMAL SUBUNIT PROTEIN BS16M"/>
    <property type="match status" value="1"/>
</dbReference>
<dbReference type="FunFam" id="3.30.1320.10:FF:000004">
    <property type="entry name" value="28S ribosomal protein S16, mitochondrial"/>
    <property type="match status" value="1"/>
</dbReference>
<dbReference type="SUPFAM" id="SSF54565">
    <property type="entry name" value="Ribosomal protein S16"/>
    <property type="match status" value="1"/>
</dbReference>
<dbReference type="GO" id="GO:0032543">
    <property type="term" value="P:mitochondrial translation"/>
    <property type="evidence" value="ECO:0007669"/>
    <property type="project" value="TreeGrafter"/>
</dbReference>
<dbReference type="InterPro" id="IPR023803">
    <property type="entry name" value="Ribosomal_bS16_dom_sf"/>
</dbReference>
<protein>
    <recommendedName>
        <fullName evidence="6">Small ribosomal subunit protein bS16m</fullName>
    </recommendedName>
    <alternativeName>
        <fullName evidence="7">28S ribosomal protein S16, mitochondrial</fullName>
    </alternativeName>
</protein>
<dbReference type="STRING" id="299467.A0A443SVE6"/>
<dbReference type="GO" id="GO:0003735">
    <property type="term" value="F:structural constituent of ribosome"/>
    <property type="evidence" value="ECO:0007669"/>
    <property type="project" value="InterPro"/>
</dbReference>
<keyword evidence="9" id="KW-1185">Reference proteome</keyword>
<organism evidence="8 9">
    <name type="scientific">Leptotrombidium deliense</name>
    <dbReference type="NCBI Taxonomy" id="299467"/>
    <lineage>
        <taxon>Eukaryota</taxon>
        <taxon>Metazoa</taxon>
        <taxon>Ecdysozoa</taxon>
        <taxon>Arthropoda</taxon>
        <taxon>Chelicerata</taxon>
        <taxon>Arachnida</taxon>
        <taxon>Acari</taxon>
        <taxon>Acariformes</taxon>
        <taxon>Trombidiformes</taxon>
        <taxon>Prostigmata</taxon>
        <taxon>Anystina</taxon>
        <taxon>Parasitengona</taxon>
        <taxon>Trombiculoidea</taxon>
        <taxon>Trombiculidae</taxon>
        <taxon>Leptotrombidium</taxon>
    </lineage>
</organism>
<dbReference type="VEuPathDB" id="VectorBase:LDEU000548"/>
<dbReference type="PANTHER" id="PTHR12919">
    <property type="entry name" value="30S RIBOSOMAL PROTEIN S16"/>
    <property type="match status" value="1"/>
</dbReference>
<dbReference type="GO" id="GO:0005763">
    <property type="term" value="C:mitochondrial small ribosomal subunit"/>
    <property type="evidence" value="ECO:0007669"/>
    <property type="project" value="TreeGrafter"/>
</dbReference>
<dbReference type="NCBIfam" id="TIGR00002">
    <property type="entry name" value="S16"/>
    <property type="match status" value="1"/>
</dbReference>
<comment type="similarity">
    <text evidence="2">Belongs to the bacterial ribosomal protein bS16 family.</text>
</comment>
<gene>
    <name evidence="8" type="ORF">B4U80_04656</name>
</gene>
<dbReference type="GO" id="GO:0005743">
    <property type="term" value="C:mitochondrial inner membrane"/>
    <property type="evidence" value="ECO:0007669"/>
    <property type="project" value="UniProtKB-ARBA"/>
</dbReference>